<gene>
    <name evidence="2" type="ORF">WICANDRAFT_76920</name>
</gene>
<feature type="region of interest" description="Disordered" evidence="1">
    <location>
        <begin position="1"/>
        <end position="66"/>
    </location>
</feature>
<evidence type="ECO:0000313" key="3">
    <source>
        <dbReference type="Proteomes" id="UP000094112"/>
    </source>
</evidence>
<proteinExistence type="predicted"/>
<feature type="region of interest" description="Disordered" evidence="1">
    <location>
        <begin position="119"/>
        <end position="229"/>
    </location>
</feature>
<feature type="compositionally biased region" description="Polar residues" evidence="1">
    <location>
        <begin position="202"/>
        <end position="212"/>
    </location>
</feature>
<sequence length="229" mass="25118">MSQTLKASPLKESNRLSLYPKLDFEAPSPLRPSSPTKPIQQPDKIQQAPDALGKPPSRLSPFKGARANMTSSEIFATTPKRIFNSKTQSVDRHGFGKLVGDPFGGNTETNEITFGTLKRLAPSNMNSKLRTPSRMVKGRTRTLPNSEQPSRTGRPSLNINGKDVNTNLFGKFNSQNEIKPCLKMKGSSPEKPKDQNNDSDNDLTTSLNTMKNAENAKSVKAFLQSGDDN</sequence>
<protein>
    <submittedName>
        <fullName evidence="2">Uncharacterized protein</fullName>
    </submittedName>
</protein>
<dbReference type="AlphaFoldDB" id="A0A1E3PCZ7"/>
<dbReference type="Proteomes" id="UP000094112">
    <property type="component" value="Unassembled WGS sequence"/>
</dbReference>
<evidence type="ECO:0000256" key="1">
    <source>
        <dbReference type="SAM" id="MobiDB-lite"/>
    </source>
</evidence>
<feature type="compositionally biased region" description="Polar residues" evidence="1">
    <location>
        <begin position="142"/>
        <end position="177"/>
    </location>
</feature>
<dbReference type="GeneID" id="30201715"/>
<name>A0A1E3PCZ7_WICAA</name>
<accession>A0A1E3PCZ7</accession>
<dbReference type="OrthoDB" id="10550576at2759"/>
<organism evidence="2 3">
    <name type="scientific">Wickerhamomyces anomalus (strain ATCC 58044 / CBS 1984 / NCYC 433 / NRRL Y-366-8)</name>
    <name type="common">Yeast</name>
    <name type="synonym">Hansenula anomala</name>
    <dbReference type="NCBI Taxonomy" id="683960"/>
    <lineage>
        <taxon>Eukaryota</taxon>
        <taxon>Fungi</taxon>
        <taxon>Dikarya</taxon>
        <taxon>Ascomycota</taxon>
        <taxon>Saccharomycotina</taxon>
        <taxon>Saccharomycetes</taxon>
        <taxon>Phaffomycetales</taxon>
        <taxon>Wickerhamomycetaceae</taxon>
        <taxon>Wickerhamomyces</taxon>
    </lineage>
</organism>
<dbReference type="EMBL" id="KV454208">
    <property type="protein sequence ID" value="ODQ62757.1"/>
    <property type="molecule type" value="Genomic_DNA"/>
</dbReference>
<dbReference type="RefSeq" id="XP_019041964.1">
    <property type="nucleotide sequence ID" value="XM_019184469.1"/>
</dbReference>
<reference evidence="2 3" key="1">
    <citation type="journal article" date="2016" name="Proc. Natl. Acad. Sci. U.S.A.">
        <title>Comparative genomics of biotechnologically important yeasts.</title>
        <authorList>
            <person name="Riley R."/>
            <person name="Haridas S."/>
            <person name="Wolfe K.H."/>
            <person name="Lopes M.R."/>
            <person name="Hittinger C.T."/>
            <person name="Goeker M."/>
            <person name="Salamov A.A."/>
            <person name="Wisecaver J.H."/>
            <person name="Long T.M."/>
            <person name="Calvey C.H."/>
            <person name="Aerts A.L."/>
            <person name="Barry K.W."/>
            <person name="Choi C."/>
            <person name="Clum A."/>
            <person name="Coughlan A.Y."/>
            <person name="Deshpande S."/>
            <person name="Douglass A.P."/>
            <person name="Hanson S.J."/>
            <person name="Klenk H.-P."/>
            <person name="LaButti K.M."/>
            <person name="Lapidus A."/>
            <person name="Lindquist E.A."/>
            <person name="Lipzen A.M."/>
            <person name="Meier-Kolthoff J.P."/>
            <person name="Ohm R.A."/>
            <person name="Otillar R.P."/>
            <person name="Pangilinan J.L."/>
            <person name="Peng Y."/>
            <person name="Rokas A."/>
            <person name="Rosa C.A."/>
            <person name="Scheuner C."/>
            <person name="Sibirny A.A."/>
            <person name="Slot J.C."/>
            <person name="Stielow J.B."/>
            <person name="Sun H."/>
            <person name="Kurtzman C.P."/>
            <person name="Blackwell M."/>
            <person name="Grigoriev I.V."/>
            <person name="Jeffries T.W."/>
        </authorList>
    </citation>
    <scope>NUCLEOTIDE SEQUENCE [LARGE SCALE GENOMIC DNA]</scope>
    <source>
        <strain evidence="3">ATCC 58044 / CBS 1984 / NCYC 433 / NRRL Y-366-8</strain>
    </source>
</reference>
<keyword evidence="3" id="KW-1185">Reference proteome</keyword>
<evidence type="ECO:0000313" key="2">
    <source>
        <dbReference type="EMBL" id="ODQ62757.1"/>
    </source>
</evidence>